<dbReference type="Proteomes" id="UP000707356">
    <property type="component" value="Unassembled WGS sequence"/>
</dbReference>
<reference evidence="2" key="2">
    <citation type="journal article" date="2022" name="Microbiol. Resour. Announc.">
        <title>Metagenome Sequencing to Explore Phylogenomics of Terrestrial Cyanobacteria.</title>
        <authorList>
            <person name="Ward R.D."/>
            <person name="Stajich J.E."/>
            <person name="Johansen J.R."/>
            <person name="Huntemann M."/>
            <person name="Clum A."/>
            <person name="Foster B."/>
            <person name="Foster B."/>
            <person name="Roux S."/>
            <person name="Palaniappan K."/>
            <person name="Varghese N."/>
            <person name="Mukherjee S."/>
            <person name="Reddy T.B.K."/>
            <person name="Daum C."/>
            <person name="Copeland A."/>
            <person name="Chen I.A."/>
            <person name="Ivanova N.N."/>
            <person name="Kyrpides N.C."/>
            <person name="Shapiro N."/>
            <person name="Eloe-Fadrosh E.A."/>
            <person name="Pietrasiak N."/>
        </authorList>
    </citation>
    <scope>NUCLEOTIDE SEQUENCE</scope>
    <source>
        <strain evidence="2">GSE-TBD4-15B</strain>
    </source>
</reference>
<feature type="region of interest" description="Disordered" evidence="1">
    <location>
        <begin position="117"/>
        <end position="136"/>
    </location>
</feature>
<evidence type="ECO:0000313" key="2">
    <source>
        <dbReference type="EMBL" id="MBW4465061.1"/>
    </source>
</evidence>
<evidence type="ECO:0000256" key="1">
    <source>
        <dbReference type="SAM" id="MobiDB-lite"/>
    </source>
</evidence>
<reference evidence="2" key="1">
    <citation type="submission" date="2021-05" db="EMBL/GenBank/DDBJ databases">
        <authorList>
            <person name="Pietrasiak N."/>
            <person name="Ward R."/>
            <person name="Stajich J.E."/>
            <person name="Kurbessoian T."/>
        </authorList>
    </citation>
    <scope>NUCLEOTIDE SEQUENCE</scope>
    <source>
        <strain evidence="2">GSE-TBD4-15B</strain>
    </source>
</reference>
<gene>
    <name evidence="2" type="ORF">KME07_06430</name>
</gene>
<organism evidence="2 3">
    <name type="scientific">Pegethrix bostrychoides GSE-TBD4-15B</name>
    <dbReference type="NCBI Taxonomy" id="2839662"/>
    <lineage>
        <taxon>Bacteria</taxon>
        <taxon>Bacillati</taxon>
        <taxon>Cyanobacteriota</taxon>
        <taxon>Cyanophyceae</taxon>
        <taxon>Oculatellales</taxon>
        <taxon>Oculatellaceae</taxon>
        <taxon>Pegethrix</taxon>
    </lineage>
</organism>
<dbReference type="AlphaFoldDB" id="A0A951U456"/>
<protein>
    <submittedName>
        <fullName evidence="2">Uncharacterized protein</fullName>
    </submittedName>
</protein>
<accession>A0A951U456</accession>
<name>A0A951U456_9CYAN</name>
<evidence type="ECO:0000313" key="3">
    <source>
        <dbReference type="Proteomes" id="UP000707356"/>
    </source>
</evidence>
<dbReference type="EMBL" id="JAHHHV010000029">
    <property type="protein sequence ID" value="MBW4465061.1"/>
    <property type="molecule type" value="Genomic_DNA"/>
</dbReference>
<comment type="caution">
    <text evidence="2">The sequence shown here is derived from an EMBL/GenBank/DDBJ whole genome shotgun (WGS) entry which is preliminary data.</text>
</comment>
<sequence>MQRVRVRVQQLGDRHFQINLCARVALITQTLLRAGRGGRMARVKAGYFGFDGFDDAQAFADSVRRRYPKARIQVRTGKRLATLFEVKVSHDAVESLAWEMAQRVPTTSQRIEQHLKTVSKRPSVTPDPPSDRWLNAPVQNRNVNRRTVTGRSGITVGIE</sequence>
<proteinExistence type="predicted"/>